<dbReference type="RefSeq" id="XP_024547762.1">
    <property type="nucleotide sequence ID" value="XM_024691989.1"/>
</dbReference>
<name>A0A384JCA3_BOTFB</name>
<protein>
    <recommendedName>
        <fullName evidence="2">2EXR domain-containing protein</fullName>
    </recommendedName>
</protein>
<accession>A0A384JCA3</accession>
<dbReference type="InterPro" id="IPR045518">
    <property type="entry name" value="2EXR"/>
</dbReference>
<dbReference type="VEuPathDB" id="FungiDB:Bcin03g05020"/>
<feature type="region of interest" description="Disordered" evidence="1">
    <location>
        <begin position="1"/>
        <end position="24"/>
    </location>
</feature>
<dbReference type="KEGG" id="bfu:BCIN_03g05020"/>
<dbReference type="AlphaFoldDB" id="A0A384JCA3"/>
<feature type="domain" description="2EXR" evidence="2">
    <location>
        <begin position="43"/>
        <end position="132"/>
    </location>
</feature>
<evidence type="ECO:0000313" key="4">
    <source>
        <dbReference type="Proteomes" id="UP000001798"/>
    </source>
</evidence>
<sequence>MELNHAASITSMPKIEKNDPGPSPETEIDNPYRYIFVTEEPVFHKFPKLPREARDTIWDYAVDVNSTSEVVYSWPTFPNAPLLSQVCQESRVACLKRYSTFRHSDASGLSIPVMRAFGLDFYAWINYERDVLQLSSGFCHLVSDLECRWDCISCLWQPCKGSLLPVKKVKNLGIDHHTFWLLIKFSAGAWKTVVKVYPNVTHLKIIKKSYSFTERGIPHKRCLQRIKMAELRQCNFLQDIFSNMESHIANYGPLIYEVEFVKPAPSPELKKKIMKCQKQEEEEEALRDMMYGLIKWFENVYEQELEEIGAWKQWREEISMQKINLRLQQ</sequence>
<evidence type="ECO:0000256" key="1">
    <source>
        <dbReference type="SAM" id="MobiDB-lite"/>
    </source>
</evidence>
<gene>
    <name evidence="3" type="ORF">BCIN_03g05020</name>
</gene>
<reference evidence="3 4" key="3">
    <citation type="journal article" date="2017" name="Mol. Plant Pathol.">
        <title>A gapless genome sequence of the fungus Botrytis cinerea.</title>
        <authorList>
            <person name="Van Kan J.A."/>
            <person name="Stassen J.H."/>
            <person name="Mosbach A."/>
            <person name="Van Der Lee T.A."/>
            <person name="Faino L."/>
            <person name="Farmer A.D."/>
            <person name="Papasotiriou D.G."/>
            <person name="Zhou S."/>
            <person name="Seidl M.F."/>
            <person name="Cottam E."/>
            <person name="Edel D."/>
            <person name="Hahn M."/>
            <person name="Schwartz D.C."/>
            <person name="Dietrich R.A."/>
            <person name="Widdison S."/>
            <person name="Scalliet G."/>
        </authorList>
    </citation>
    <scope>NUCLEOTIDE SEQUENCE [LARGE SCALE GENOMIC DNA]</scope>
    <source>
        <strain evidence="3 4">B05.10</strain>
    </source>
</reference>
<reference evidence="3 4" key="2">
    <citation type="journal article" date="2012" name="Eukaryot. Cell">
        <title>Genome update of Botrytis cinerea strains B05.10 and T4.</title>
        <authorList>
            <person name="Staats M."/>
            <person name="van Kan J.A."/>
        </authorList>
    </citation>
    <scope>NUCLEOTIDE SEQUENCE [LARGE SCALE GENOMIC DNA]</scope>
    <source>
        <strain evidence="3 4">B05.10</strain>
    </source>
</reference>
<dbReference type="PANTHER" id="PTHR35910:SF1">
    <property type="entry name" value="2EXR DOMAIN-CONTAINING PROTEIN"/>
    <property type="match status" value="1"/>
</dbReference>
<evidence type="ECO:0000259" key="2">
    <source>
        <dbReference type="Pfam" id="PF20150"/>
    </source>
</evidence>
<dbReference type="EMBL" id="CP009807">
    <property type="protein sequence ID" value="ATZ48268.1"/>
    <property type="molecule type" value="Genomic_DNA"/>
</dbReference>
<evidence type="ECO:0000313" key="3">
    <source>
        <dbReference type="EMBL" id="ATZ48268.1"/>
    </source>
</evidence>
<dbReference type="GeneID" id="5441411"/>
<dbReference type="OrthoDB" id="3513892at2759"/>
<reference evidence="3 4" key="1">
    <citation type="journal article" date="2011" name="PLoS Genet.">
        <title>Genomic analysis of the necrotrophic fungal pathogens Sclerotinia sclerotiorum and Botrytis cinerea.</title>
        <authorList>
            <person name="Amselem J."/>
            <person name="Cuomo C.A."/>
            <person name="van Kan J.A."/>
            <person name="Viaud M."/>
            <person name="Benito E.P."/>
            <person name="Couloux A."/>
            <person name="Coutinho P.M."/>
            <person name="de Vries R.P."/>
            <person name="Dyer P.S."/>
            <person name="Fillinger S."/>
            <person name="Fournier E."/>
            <person name="Gout L."/>
            <person name="Hahn M."/>
            <person name="Kohn L."/>
            <person name="Lapalu N."/>
            <person name="Plummer K.M."/>
            <person name="Pradier J.M."/>
            <person name="Quevillon E."/>
            <person name="Sharon A."/>
            <person name="Simon A."/>
            <person name="ten Have A."/>
            <person name="Tudzynski B."/>
            <person name="Tudzynski P."/>
            <person name="Wincker P."/>
            <person name="Andrew M."/>
            <person name="Anthouard V."/>
            <person name="Beever R.E."/>
            <person name="Beffa R."/>
            <person name="Benoit I."/>
            <person name="Bouzid O."/>
            <person name="Brault B."/>
            <person name="Chen Z."/>
            <person name="Choquer M."/>
            <person name="Collemare J."/>
            <person name="Cotton P."/>
            <person name="Danchin E.G."/>
            <person name="Da Silva C."/>
            <person name="Gautier A."/>
            <person name="Giraud C."/>
            <person name="Giraud T."/>
            <person name="Gonzalez C."/>
            <person name="Grossetete S."/>
            <person name="Guldener U."/>
            <person name="Henrissat B."/>
            <person name="Howlett B.J."/>
            <person name="Kodira C."/>
            <person name="Kretschmer M."/>
            <person name="Lappartient A."/>
            <person name="Leroch M."/>
            <person name="Levis C."/>
            <person name="Mauceli E."/>
            <person name="Neuveglise C."/>
            <person name="Oeser B."/>
            <person name="Pearson M."/>
            <person name="Poulain J."/>
            <person name="Poussereau N."/>
            <person name="Quesneville H."/>
            <person name="Rascle C."/>
            <person name="Schumacher J."/>
            <person name="Segurens B."/>
            <person name="Sexton A."/>
            <person name="Silva E."/>
            <person name="Sirven C."/>
            <person name="Soanes D.M."/>
            <person name="Talbot N.J."/>
            <person name="Templeton M."/>
            <person name="Yandava C."/>
            <person name="Yarden O."/>
            <person name="Zeng Q."/>
            <person name="Rollins J.A."/>
            <person name="Lebrun M.H."/>
            <person name="Dickman M."/>
        </authorList>
    </citation>
    <scope>NUCLEOTIDE SEQUENCE [LARGE SCALE GENOMIC DNA]</scope>
    <source>
        <strain evidence="3 4">B05.10</strain>
    </source>
</reference>
<keyword evidence="4" id="KW-1185">Reference proteome</keyword>
<proteinExistence type="predicted"/>
<dbReference type="PANTHER" id="PTHR35910">
    <property type="entry name" value="2EXR DOMAIN-CONTAINING PROTEIN"/>
    <property type="match status" value="1"/>
</dbReference>
<dbReference type="Proteomes" id="UP000001798">
    <property type="component" value="Chromosome 3"/>
</dbReference>
<dbReference type="Pfam" id="PF20150">
    <property type="entry name" value="2EXR"/>
    <property type="match status" value="1"/>
</dbReference>
<organism evidence="3 4">
    <name type="scientific">Botryotinia fuckeliana (strain B05.10)</name>
    <name type="common">Noble rot fungus</name>
    <name type="synonym">Botrytis cinerea</name>
    <dbReference type="NCBI Taxonomy" id="332648"/>
    <lineage>
        <taxon>Eukaryota</taxon>
        <taxon>Fungi</taxon>
        <taxon>Dikarya</taxon>
        <taxon>Ascomycota</taxon>
        <taxon>Pezizomycotina</taxon>
        <taxon>Leotiomycetes</taxon>
        <taxon>Helotiales</taxon>
        <taxon>Sclerotiniaceae</taxon>
        <taxon>Botrytis</taxon>
    </lineage>
</organism>